<gene>
    <name evidence="4" type="ORF">NYP16_14185</name>
</gene>
<dbReference type="InterPro" id="IPR002469">
    <property type="entry name" value="Peptidase_S9B_N"/>
</dbReference>
<dbReference type="Gene3D" id="2.140.10.30">
    <property type="entry name" value="Dipeptidylpeptidase IV, N-terminal domain"/>
    <property type="match status" value="1"/>
</dbReference>
<accession>A0A9X3U0Z7</accession>
<feature type="chain" id="PRO_5040930757" evidence="1">
    <location>
        <begin position="27"/>
        <end position="752"/>
    </location>
</feature>
<dbReference type="Proteomes" id="UP001141619">
    <property type="component" value="Unassembled WGS sequence"/>
</dbReference>
<organism evidence="4 5">
    <name type="scientific">Govanella unica</name>
    <dbReference type="NCBI Taxonomy" id="2975056"/>
    <lineage>
        <taxon>Bacteria</taxon>
        <taxon>Pseudomonadati</taxon>
        <taxon>Pseudomonadota</taxon>
        <taxon>Alphaproteobacteria</taxon>
        <taxon>Emcibacterales</taxon>
        <taxon>Govanellaceae</taxon>
        <taxon>Govanella</taxon>
    </lineage>
</organism>
<dbReference type="AlphaFoldDB" id="A0A9X3U0Z7"/>
<dbReference type="RefSeq" id="WP_274944811.1">
    <property type="nucleotide sequence ID" value="NZ_JANWOI010000005.1"/>
</dbReference>
<keyword evidence="5" id="KW-1185">Reference proteome</keyword>
<feature type="domain" description="Peptidase S9 prolyl oligopeptidase catalytic" evidence="2">
    <location>
        <begin position="556"/>
        <end position="751"/>
    </location>
</feature>
<name>A0A9X3U0Z7_9PROT</name>
<dbReference type="PANTHER" id="PTHR11731:SF193">
    <property type="entry name" value="DIPEPTIDYL PEPTIDASE 9"/>
    <property type="match status" value="1"/>
</dbReference>
<evidence type="ECO:0000313" key="4">
    <source>
        <dbReference type="EMBL" id="MDA5195098.1"/>
    </source>
</evidence>
<evidence type="ECO:0000256" key="1">
    <source>
        <dbReference type="SAM" id="SignalP"/>
    </source>
</evidence>
<feature type="signal peptide" evidence="1">
    <location>
        <begin position="1"/>
        <end position="26"/>
    </location>
</feature>
<dbReference type="EMBL" id="JANWOI010000005">
    <property type="protein sequence ID" value="MDA5195098.1"/>
    <property type="molecule type" value="Genomic_DNA"/>
</dbReference>
<dbReference type="Pfam" id="PF00930">
    <property type="entry name" value="DPPIV_N"/>
    <property type="match status" value="1"/>
</dbReference>
<proteinExistence type="predicted"/>
<evidence type="ECO:0000259" key="2">
    <source>
        <dbReference type="Pfam" id="PF00326"/>
    </source>
</evidence>
<evidence type="ECO:0000259" key="3">
    <source>
        <dbReference type="Pfam" id="PF00930"/>
    </source>
</evidence>
<dbReference type="Gene3D" id="3.40.50.1820">
    <property type="entry name" value="alpha/beta hydrolase"/>
    <property type="match status" value="1"/>
</dbReference>
<dbReference type="SUPFAM" id="SSF53474">
    <property type="entry name" value="alpha/beta-Hydrolases"/>
    <property type="match status" value="1"/>
</dbReference>
<dbReference type="InterPro" id="IPR001375">
    <property type="entry name" value="Peptidase_S9_cat"/>
</dbReference>
<reference evidence="4" key="1">
    <citation type="submission" date="2022-08" db="EMBL/GenBank/DDBJ databases">
        <authorList>
            <person name="Vandamme P."/>
            <person name="Hettiarachchi A."/>
            <person name="Peeters C."/>
            <person name="Cnockaert M."/>
            <person name="Carlier A."/>
        </authorList>
    </citation>
    <scope>NUCLEOTIDE SEQUENCE</scope>
    <source>
        <strain evidence="4">LMG 31809</strain>
    </source>
</reference>
<dbReference type="GO" id="GO:0008239">
    <property type="term" value="F:dipeptidyl-peptidase activity"/>
    <property type="evidence" value="ECO:0007669"/>
    <property type="project" value="TreeGrafter"/>
</dbReference>
<comment type="caution">
    <text evidence="4">The sequence shown here is derived from an EMBL/GenBank/DDBJ whole genome shotgun (WGS) entry which is preliminary data.</text>
</comment>
<dbReference type="GO" id="GO:0008236">
    <property type="term" value="F:serine-type peptidase activity"/>
    <property type="evidence" value="ECO:0007669"/>
    <property type="project" value="InterPro"/>
</dbReference>
<feature type="domain" description="Dipeptidylpeptidase IV N-terminal" evidence="3">
    <location>
        <begin position="136"/>
        <end position="466"/>
    </location>
</feature>
<dbReference type="InterPro" id="IPR050278">
    <property type="entry name" value="Serine_Prot_S9B/DPPIV"/>
</dbReference>
<evidence type="ECO:0000313" key="5">
    <source>
        <dbReference type="Proteomes" id="UP001141619"/>
    </source>
</evidence>
<dbReference type="GO" id="GO:0006508">
    <property type="term" value="P:proteolysis"/>
    <property type="evidence" value="ECO:0007669"/>
    <property type="project" value="InterPro"/>
</dbReference>
<protein>
    <submittedName>
        <fullName evidence="4">S9 family peptidase</fullName>
    </submittedName>
</protein>
<keyword evidence="1" id="KW-0732">Signal</keyword>
<dbReference type="Pfam" id="PF00326">
    <property type="entry name" value="Peptidase_S9"/>
    <property type="match status" value="1"/>
</dbReference>
<dbReference type="SUPFAM" id="SSF82171">
    <property type="entry name" value="DPP6 N-terminal domain-like"/>
    <property type="match status" value="1"/>
</dbReference>
<dbReference type="InterPro" id="IPR029058">
    <property type="entry name" value="AB_hydrolase_fold"/>
</dbReference>
<sequence length="752" mass="83187">MLATRKFLHLILLSGLVLSAAQPVLAAEDGLSFKRLFAAPGLDGPQTGAMKFSPDSSKIAYLKGSDSEPRRYDLWLYDVASKEQKLVVAAASLTAAPAGALTDDERARRERTRVMASGIVSFDWSPASDAVMFPWNGQVQLYRLTSNALEPVSAAESGGDMSNAALSLKGGKLAYVSGNDLFVLDLTDRKTKRLTKSKDPLLRYGVAEFVAAEEIGRETGFWWSPDGRMIAVIEVDSRPVPLQSRYEILADDWRINHEPYPQAGKPNVRLRLALIDVKSGKQQWLDLTSDIGAAADFYLARIKWLSDSSGLLVTRQNRDQKTVDVLLYDKNAQSHGTLIHETSDTWVDLHNDLIELTTTPALLWGSDRDGPHRIYRYGKDGKLEGALTPMSLFVDHMVSVDEIAGKLYVEGYEQDPRERHLYSVDLDAKTDDKPQRLTLDAGMHSLAFSSDGKQVIDRYTSPAVPYLVTLRPTDGGSPSILSDGRITPSHPYSAYNASHVPPQFGSIRAADGTELYYRLLMPRGLKPGQRVPVLVHVYGGPGFQLVTNSWGPLWQQVALARGYAVFMLDNRGSARRGKAFETPIYHNLGSVEVQDQLAGIAWLKARPDIDPTRVAVFGWSYGGYMSLKIAEAAGDGLRAAISGAPVTDWRLYDSHYTERFMGQPQDNAAAYDKSSVYPELDHMKAPLLLIHGMADDNVLFTNSTKLMAALQQSSHPFALMTYPGMTHSPREPVVQEHLYETMFDFLDQKMGK</sequence>
<reference evidence="4" key="2">
    <citation type="journal article" date="2023" name="Syst. Appl. Microbiol.">
        <title>Govania unica gen. nov., sp. nov., a rare biosphere bacterium that represents a novel family in the class Alphaproteobacteria.</title>
        <authorList>
            <person name="Vandamme P."/>
            <person name="Peeters C."/>
            <person name="Hettiarachchi A."/>
            <person name="Cnockaert M."/>
            <person name="Carlier A."/>
        </authorList>
    </citation>
    <scope>NUCLEOTIDE SEQUENCE</scope>
    <source>
        <strain evidence="4">LMG 31809</strain>
    </source>
</reference>
<dbReference type="PANTHER" id="PTHR11731">
    <property type="entry name" value="PROTEASE FAMILY S9B,C DIPEPTIDYL-PEPTIDASE IV-RELATED"/>
    <property type="match status" value="1"/>
</dbReference>